<keyword evidence="5" id="KW-1185">Reference proteome</keyword>
<evidence type="ECO:0000256" key="1">
    <source>
        <dbReference type="PROSITE-ProRule" id="PRU00042"/>
    </source>
</evidence>
<feature type="compositionally biased region" description="Pro residues" evidence="2">
    <location>
        <begin position="92"/>
        <end position="101"/>
    </location>
</feature>
<organism evidence="4 5">
    <name type="scientific">Ceutorhynchus assimilis</name>
    <name type="common">cabbage seed weevil</name>
    <dbReference type="NCBI Taxonomy" id="467358"/>
    <lineage>
        <taxon>Eukaryota</taxon>
        <taxon>Metazoa</taxon>
        <taxon>Ecdysozoa</taxon>
        <taxon>Arthropoda</taxon>
        <taxon>Hexapoda</taxon>
        <taxon>Insecta</taxon>
        <taxon>Pterygota</taxon>
        <taxon>Neoptera</taxon>
        <taxon>Endopterygota</taxon>
        <taxon>Coleoptera</taxon>
        <taxon>Polyphaga</taxon>
        <taxon>Cucujiformia</taxon>
        <taxon>Curculionidae</taxon>
        <taxon>Ceutorhynchinae</taxon>
        <taxon>Ceutorhynchus</taxon>
    </lineage>
</organism>
<sequence length="402" mass="45835">MSQQDDLELGDIKEEVPSSKQFDDIVTSTIEQFEVLDVLDPETTMLIQANQPMLPNIIYQIVCPEPLVLAPNIESAKKRGRPRKSEIKAKPIPEPPEPPQKPKIMSKTRSGREVKLPRHIQNDFESVEIDNNVPKIDIKKENEVPIAAPVHVELQQKKRKIASQYRCPKCQKAYLGKNKMLKHLQKYPSHGPVTQKQQNDFEVWNHLVSVTQKCPSSERGSKFCQELSNLLHNLLFLTNALFKKVGNNNEVEIDKVLGNAVGLSPGSYYFDDSRLCKDVAVLQLMENSEFLTKKSEKVDKSKPVQVEFADYEMKNDFSLNNYIDEPPPQSKIDILINPVDELMLPVSPAGHHIMDNSSSSDEVLNVDQFVNERFRKITENNLEETSLLSELPPLELFQFHNT</sequence>
<dbReference type="GO" id="GO:0008270">
    <property type="term" value="F:zinc ion binding"/>
    <property type="evidence" value="ECO:0007669"/>
    <property type="project" value="UniProtKB-KW"/>
</dbReference>
<dbReference type="PROSITE" id="PS50157">
    <property type="entry name" value="ZINC_FINGER_C2H2_2"/>
    <property type="match status" value="1"/>
</dbReference>
<proteinExistence type="predicted"/>
<keyword evidence="1" id="KW-0863">Zinc-finger</keyword>
<evidence type="ECO:0000313" key="5">
    <source>
        <dbReference type="Proteomes" id="UP001152799"/>
    </source>
</evidence>
<protein>
    <recommendedName>
        <fullName evidence="3">C2H2-type domain-containing protein</fullName>
    </recommendedName>
</protein>
<dbReference type="InterPro" id="IPR013087">
    <property type="entry name" value="Znf_C2H2_type"/>
</dbReference>
<keyword evidence="1" id="KW-0862">Zinc</keyword>
<dbReference type="AlphaFoldDB" id="A0A9N9MXE1"/>
<gene>
    <name evidence="4" type="ORF">CEUTPL_LOCUS12355</name>
</gene>
<name>A0A9N9MXE1_9CUCU</name>
<keyword evidence="1" id="KW-0479">Metal-binding</keyword>
<evidence type="ECO:0000259" key="3">
    <source>
        <dbReference type="PROSITE" id="PS50157"/>
    </source>
</evidence>
<feature type="domain" description="C2H2-type" evidence="3">
    <location>
        <begin position="165"/>
        <end position="192"/>
    </location>
</feature>
<evidence type="ECO:0000256" key="2">
    <source>
        <dbReference type="SAM" id="MobiDB-lite"/>
    </source>
</evidence>
<dbReference type="Proteomes" id="UP001152799">
    <property type="component" value="Chromosome 7"/>
</dbReference>
<dbReference type="OrthoDB" id="5981545at2759"/>
<dbReference type="EMBL" id="OU892283">
    <property type="protein sequence ID" value="CAG9771933.1"/>
    <property type="molecule type" value="Genomic_DNA"/>
</dbReference>
<evidence type="ECO:0000313" key="4">
    <source>
        <dbReference type="EMBL" id="CAG9771933.1"/>
    </source>
</evidence>
<feature type="region of interest" description="Disordered" evidence="2">
    <location>
        <begin position="74"/>
        <end position="113"/>
    </location>
</feature>
<accession>A0A9N9MXE1</accession>
<reference evidence="4" key="1">
    <citation type="submission" date="2022-01" db="EMBL/GenBank/DDBJ databases">
        <authorList>
            <person name="King R."/>
        </authorList>
    </citation>
    <scope>NUCLEOTIDE SEQUENCE</scope>
</reference>